<accession>A0A4Z1BE10</accession>
<dbReference type="SUPFAM" id="SSF55785">
    <property type="entry name" value="PYP-like sensor domain (PAS domain)"/>
    <property type="match status" value="1"/>
</dbReference>
<evidence type="ECO:0000256" key="6">
    <source>
        <dbReference type="PROSITE-ProRule" id="PRU00169"/>
    </source>
</evidence>
<dbReference type="InterPro" id="IPR001789">
    <property type="entry name" value="Sig_transdc_resp-reg_receiver"/>
</dbReference>
<name>A0A4Z1BE10_9GAMM</name>
<dbReference type="CDD" id="cd00130">
    <property type="entry name" value="PAS"/>
    <property type="match status" value="1"/>
</dbReference>
<dbReference type="SUPFAM" id="SSF47384">
    <property type="entry name" value="Homodimeric domain of signal transducing histidine kinase"/>
    <property type="match status" value="1"/>
</dbReference>
<protein>
    <recommendedName>
        <fullName evidence="2">histidine kinase</fullName>
        <ecNumber evidence="2">2.7.13.3</ecNumber>
    </recommendedName>
</protein>
<dbReference type="InterPro" id="IPR011006">
    <property type="entry name" value="CheY-like_superfamily"/>
</dbReference>
<evidence type="ECO:0000259" key="11">
    <source>
        <dbReference type="PROSITE" id="PS50112"/>
    </source>
</evidence>
<dbReference type="Gene3D" id="3.30.565.10">
    <property type="entry name" value="Histidine kinase-like ATPase, C-terminal domain"/>
    <property type="match status" value="1"/>
</dbReference>
<dbReference type="GO" id="GO:0005886">
    <property type="term" value="C:plasma membrane"/>
    <property type="evidence" value="ECO:0007669"/>
    <property type="project" value="TreeGrafter"/>
</dbReference>
<feature type="region of interest" description="Disordered" evidence="8">
    <location>
        <begin position="1"/>
        <end position="22"/>
    </location>
</feature>
<dbReference type="SMART" id="SM00388">
    <property type="entry name" value="HisKA"/>
    <property type="match status" value="1"/>
</dbReference>
<dbReference type="GO" id="GO:0000155">
    <property type="term" value="F:phosphorelay sensor kinase activity"/>
    <property type="evidence" value="ECO:0007669"/>
    <property type="project" value="InterPro"/>
</dbReference>
<evidence type="ECO:0000256" key="7">
    <source>
        <dbReference type="SAM" id="Coils"/>
    </source>
</evidence>
<dbReference type="CDD" id="cd00156">
    <property type="entry name" value="REC"/>
    <property type="match status" value="1"/>
</dbReference>
<dbReference type="EC" id="2.7.13.3" evidence="2"/>
<dbReference type="PANTHER" id="PTHR43047:SF9">
    <property type="entry name" value="HISTIDINE KINASE"/>
    <property type="match status" value="1"/>
</dbReference>
<keyword evidence="13" id="KW-1185">Reference proteome</keyword>
<evidence type="ECO:0000256" key="8">
    <source>
        <dbReference type="SAM" id="MobiDB-lite"/>
    </source>
</evidence>
<comment type="caution">
    <text evidence="12">The sequence shown here is derived from an EMBL/GenBank/DDBJ whole genome shotgun (WGS) entry which is preliminary data.</text>
</comment>
<dbReference type="CDD" id="cd00082">
    <property type="entry name" value="HisKA"/>
    <property type="match status" value="1"/>
</dbReference>
<dbReference type="OrthoDB" id="9764438at2"/>
<dbReference type="Pfam" id="PF13188">
    <property type="entry name" value="PAS_8"/>
    <property type="match status" value="1"/>
</dbReference>
<feature type="domain" description="Histidine kinase" evidence="9">
    <location>
        <begin position="235"/>
        <end position="448"/>
    </location>
</feature>
<dbReference type="PANTHER" id="PTHR43047">
    <property type="entry name" value="TWO-COMPONENT HISTIDINE PROTEIN KINASE"/>
    <property type="match status" value="1"/>
</dbReference>
<dbReference type="InterPro" id="IPR036890">
    <property type="entry name" value="HATPase_C_sf"/>
</dbReference>
<dbReference type="InterPro" id="IPR004358">
    <property type="entry name" value="Sig_transdc_His_kin-like_C"/>
</dbReference>
<dbReference type="PROSITE" id="PS50110">
    <property type="entry name" value="RESPONSE_REGULATORY"/>
    <property type="match status" value="1"/>
</dbReference>
<dbReference type="SUPFAM" id="SSF52172">
    <property type="entry name" value="CheY-like"/>
    <property type="match status" value="1"/>
</dbReference>
<dbReference type="Gene3D" id="3.40.50.2300">
    <property type="match status" value="1"/>
</dbReference>
<dbReference type="NCBIfam" id="NF041832">
    <property type="entry name" value="near_NosP_CTERM"/>
    <property type="match status" value="1"/>
</dbReference>
<dbReference type="GO" id="GO:0009927">
    <property type="term" value="F:histidine phosphotransfer kinase activity"/>
    <property type="evidence" value="ECO:0007669"/>
    <property type="project" value="TreeGrafter"/>
</dbReference>
<evidence type="ECO:0000256" key="5">
    <source>
        <dbReference type="ARBA" id="ARBA00022777"/>
    </source>
</evidence>
<dbReference type="Proteomes" id="UP000298325">
    <property type="component" value="Unassembled WGS sequence"/>
</dbReference>
<proteinExistence type="predicted"/>
<dbReference type="AlphaFoldDB" id="A0A4Z1BE10"/>
<feature type="domain" description="Response regulatory" evidence="10">
    <location>
        <begin position="471"/>
        <end position="584"/>
    </location>
</feature>
<dbReference type="SMART" id="SM00448">
    <property type="entry name" value="REC"/>
    <property type="match status" value="1"/>
</dbReference>
<dbReference type="PROSITE" id="PS50112">
    <property type="entry name" value="PAS"/>
    <property type="match status" value="1"/>
</dbReference>
<evidence type="ECO:0000256" key="2">
    <source>
        <dbReference type="ARBA" id="ARBA00012438"/>
    </source>
</evidence>
<dbReference type="SUPFAM" id="SSF55874">
    <property type="entry name" value="ATPase domain of HSP90 chaperone/DNA topoisomerase II/histidine kinase"/>
    <property type="match status" value="1"/>
</dbReference>
<dbReference type="PRINTS" id="PR00344">
    <property type="entry name" value="BCTRLSENSOR"/>
</dbReference>
<dbReference type="RefSeq" id="WP_135803236.1">
    <property type="nucleotide sequence ID" value="NZ_SRPF01000002.1"/>
</dbReference>
<evidence type="ECO:0000313" key="13">
    <source>
        <dbReference type="Proteomes" id="UP000298325"/>
    </source>
</evidence>
<dbReference type="Gene3D" id="1.10.287.130">
    <property type="match status" value="1"/>
</dbReference>
<dbReference type="NCBIfam" id="TIGR00229">
    <property type="entry name" value="sensory_box"/>
    <property type="match status" value="1"/>
</dbReference>
<sequence>MKKPSESPAEASGKPEGDPARYGIGDLIGLGRQSVRKNYYPVLQERIDELEQERNRYKWLFENALHGIFQANLRGGFIAANPAMARICGYDSTEDLISQVIRLREQLFCHSGEFDALRQALLDEGSLSLRETYLRRKDNTPVAVAITLLRRPDLGPERVEAFVADITERYQAREKLKQLNADLERRVEERTEALQNANVGLRYQIEQREKVEQELVVAVNAAREANESKDKYLAAASHDLLQPLNAARLLVSALEDSALPKNEAGIVHRVQRSLESAEELLADLLDISKLDQKAMQPERVPVDIGGLMRGLAEEFEPLAENADLDFRLRTCQVMVQTDPRMLTRILRNLLSNAFRYTRKGGVLFAARRRRNGLEIGVWDSGIGIEPDKLEEIFTEFHQILHRDNGGRQGVGLGLAIVDRMARVLDYEVRVASRYGKGSRFTVALPQAVSTGAVLSVVEPSVTHPTSFNGLLVLVIDNEKVVQESMRALLELWGCDVVTAASVKEAVAARREMDIILADYHLDDDQTGCEAVLALRHHYGRDIPAAILTADRSDEIHRLVASASLPMLNKPVKPNRLRALVTSLMSACHEGRAPM</sequence>
<keyword evidence="4" id="KW-0808">Transferase</keyword>
<organism evidence="12 13">
    <name type="scientific">Marinobacter confluentis</name>
    <dbReference type="NCBI Taxonomy" id="1697557"/>
    <lineage>
        <taxon>Bacteria</taxon>
        <taxon>Pseudomonadati</taxon>
        <taxon>Pseudomonadota</taxon>
        <taxon>Gammaproteobacteria</taxon>
        <taxon>Pseudomonadales</taxon>
        <taxon>Marinobacteraceae</taxon>
        <taxon>Marinobacter</taxon>
    </lineage>
</organism>
<evidence type="ECO:0000256" key="3">
    <source>
        <dbReference type="ARBA" id="ARBA00022553"/>
    </source>
</evidence>
<dbReference type="Gene3D" id="3.30.450.20">
    <property type="entry name" value="PAS domain"/>
    <property type="match status" value="1"/>
</dbReference>
<dbReference type="InterPro" id="IPR003594">
    <property type="entry name" value="HATPase_dom"/>
</dbReference>
<reference evidence="12 13" key="1">
    <citation type="submission" date="2019-04" db="EMBL/GenBank/DDBJ databases">
        <authorList>
            <person name="Park S."/>
            <person name="Yoon J.-H."/>
        </authorList>
    </citation>
    <scope>NUCLEOTIDE SEQUENCE [LARGE SCALE GENOMIC DNA]</scope>
    <source>
        <strain evidence="12 13">HJM-18</strain>
    </source>
</reference>
<keyword evidence="3 6" id="KW-0597">Phosphoprotein</keyword>
<dbReference type="FunFam" id="3.30.565.10:FF:000049">
    <property type="entry name" value="Two-component sensor histidine kinase"/>
    <property type="match status" value="1"/>
</dbReference>
<feature type="domain" description="PAS" evidence="11">
    <location>
        <begin position="53"/>
        <end position="94"/>
    </location>
</feature>
<comment type="catalytic activity">
    <reaction evidence="1">
        <text>ATP + protein L-histidine = ADP + protein N-phospho-L-histidine.</text>
        <dbReference type="EC" id="2.7.13.3"/>
    </reaction>
</comment>
<dbReference type="InterPro" id="IPR003661">
    <property type="entry name" value="HisK_dim/P_dom"/>
</dbReference>
<dbReference type="SMART" id="SM00387">
    <property type="entry name" value="HATPase_c"/>
    <property type="match status" value="1"/>
</dbReference>
<evidence type="ECO:0000259" key="10">
    <source>
        <dbReference type="PROSITE" id="PS50110"/>
    </source>
</evidence>
<dbReference type="Pfam" id="PF02518">
    <property type="entry name" value="HATPase_c"/>
    <property type="match status" value="1"/>
</dbReference>
<dbReference type="EMBL" id="SRPF01000002">
    <property type="protein sequence ID" value="TGN40574.1"/>
    <property type="molecule type" value="Genomic_DNA"/>
</dbReference>
<gene>
    <name evidence="12" type="ORF">E5Q11_09980</name>
</gene>
<dbReference type="InterPro" id="IPR035965">
    <property type="entry name" value="PAS-like_dom_sf"/>
</dbReference>
<dbReference type="Pfam" id="PF00512">
    <property type="entry name" value="HisKA"/>
    <property type="match status" value="1"/>
</dbReference>
<feature type="coiled-coil region" evidence="7">
    <location>
        <begin position="169"/>
        <end position="228"/>
    </location>
</feature>
<keyword evidence="7" id="KW-0175">Coiled coil</keyword>
<evidence type="ECO:0000256" key="4">
    <source>
        <dbReference type="ARBA" id="ARBA00022679"/>
    </source>
</evidence>
<dbReference type="Pfam" id="PF00072">
    <property type="entry name" value="Response_reg"/>
    <property type="match status" value="1"/>
</dbReference>
<evidence type="ECO:0000313" key="12">
    <source>
        <dbReference type="EMBL" id="TGN40574.1"/>
    </source>
</evidence>
<feature type="modified residue" description="4-aspartylphosphate" evidence="6">
    <location>
        <position position="518"/>
    </location>
</feature>
<dbReference type="PROSITE" id="PS50109">
    <property type="entry name" value="HIS_KIN"/>
    <property type="match status" value="1"/>
</dbReference>
<dbReference type="InterPro" id="IPR036097">
    <property type="entry name" value="HisK_dim/P_sf"/>
</dbReference>
<keyword evidence="5" id="KW-0418">Kinase</keyword>
<evidence type="ECO:0000259" key="9">
    <source>
        <dbReference type="PROSITE" id="PS50109"/>
    </source>
</evidence>
<evidence type="ECO:0000256" key="1">
    <source>
        <dbReference type="ARBA" id="ARBA00000085"/>
    </source>
</evidence>
<dbReference type="InterPro" id="IPR000014">
    <property type="entry name" value="PAS"/>
</dbReference>
<dbReference type="InterPro" id="IPR005467">
    <property type="entry name" value="His_kinase_dom"/>
</dbReference>